<evidence type="ECO:0000313" key="1">
    <source>
        <dbReference type="EMBL" id="KAH0899722.1"/>
    </source>
</evidence>
<sequence>IFSAVHWSRVVWSLELLDDIELVVKASTIPSSPLSTCVDMNVYLLKDLSLNRRKYHELKVKDERPFGISKNVSRHCQSSQSSMAKEANNGDLLQFRVNPCPCWSHNIPLDSSAIASSFFYAASHSYWDYGLLTVLDLYRLLLLMQNM</sequence>
<name>A0ABQ8B5C1_BRANA</name>
<organism evidence="1 2">
    <name type="scientific">Brassica napus</name>
    <name type="common">Rape</name>
    <dbReference type="NCBI Taxonomy" id="3708"/>
    <lineage>
        <taxon>Eukaryota</taxon>
        <taxon>Viridiplantae</taxon>
        <taxon>Streptophyta</taxon>
        <taxon>Embryophyta</taxon>
        <taxon>Tracheophyta</taxon>
        <taxon>Spermatophyta</taxon>
        <taxon>Magnoliopsida</taxon>
        <taxon>eudicotyledons</taxon>
        <taxon>Gunneridae</taxon>
        <taxon>Pentapetalae</taxon>
        <taxon>rosids</taxon>
        <taxon>malvids</taxon>
        <taxon>Brassicales</taxon>
        <taxon>Brassicaceae</taxon>
        <taxon>Brassiceae</taxon>
        <taxon>Brassica</taxon>
    </lineage>
</organism>
<proteinExistence type="predicted"/>
<accession>A0ABQ8B5C1</accession>
<keyword evidence="2" id="KW-1185">Reference proteome</keyword>
<gene>
    <name evidence="1" type="ORF">HID58_049290</name>
</gene>
<protein>
    <submittedName>
        <fullName evidence="1">Uncharacterized protein</fullName>
    </submittedName>
</protein>
<dbReference type="EMBL" id="JAGKQM010000012">
    <property type="protein sequence ID" value="KAH0899722.1"/>
    <property type="molecule type" value="Genomic_DNA"/>
</dbReference>
<evidence type="ECO:0000313" key="2">
    <source>
        <dbReference type="Proteomes" id="UP000824890"/>
    </source>
</evidence>
<feature type="non-terminal residue" evidence="1">
    <location>
        <position position="1"/>
    </location>
</feature>
<comment type="caution">
    <text evidence="1">The sequence shown here is derived from an EMBL/GenBank/DDBJ whole genome shotgun (WGS) entry which is preliminary data.</text>
</comment>
<reference evidence="1 2" key="1">
    <citation type="submission" date="2021-05" db="EMBL/GenBank/DDBJ databases">
        <title>Genome Assembly of Synthetic Allotetraploid Brassica napus Reveals Homoeologous Exchanges between Subgenomes.</title>
        <authorList>
            <person name="Davis J.T."/>
        </authorList>
    </citation>
    <scope>NUCLEOTIDE SEQUENCE [LARGE SCALE GENOMIC DNA]</scope>
    <source>
        <strain evidence="2">cv. Da-Ae</strain>
        <tissue evidence="1">Seedling</tissue>
    </source>
</reference>
<dbReference type="Proteomes" id="UP000824890">
    <property type="component" value="Unassembled WGS sequence"/>
</dbReference>